<protein>
    <submittedName>
        <fullName evidence="9">Sugar ABC transporter permease</fullName>
    </submittedName>
</protein>
<organism evidence="9 10">
    <name type="scientific">Thermatribacter velox</name>
    <dbReference type="NCBI Taxonomy" id="3039681"/>
    <lineage>
        <taxon>Bacteria</taxon>
        <taxon>Pseudomonadati</taxon>
        <taxon>Atribacterota</taxon>
        <taxon>Atribacteria</taxon>
        <taxon>Atribacterales</taxon>
        <taxon>Thermatribacteraceae</taxon>
        <taxon>Thermatribacter</taxon>
    </lineage>
</organism>
<evidence type="ECO:0000256" key="5">
    <source>
        <dbReference type="ARBA" id="ARBA00022989"/>
    </source>
</evidence>
<evidence type="ECO:0000256" key="2">
    <source>
        <dbReference type="ARBA" id="ARBA00022448"/>
    </source>
</evidence>
<dbReference type="Gene3D" id="1.10.3720.10">
    <property type="entry name" value="MetI-like"/>
    <property type="match status" value="1"/>
</dbReference>
<dbReference type="CDD" id="cd06261">
    <property type="entry name" value="TM_PBP2"/>
    <property type="match status" value="1"/>
</dbReference>
<dbReference type="PROSITE" id="PS50928">
    <property type="entry name" value="ABC_TM1"/>
    <property type="match status" value="1"/>
</dbReference>
<evidence type="ECO:0000256" key="4">
    <source>
        <dbReference type="ARBA" id="ARBA00022692"/>
    </source>
</evidence>
<keyword evidence="5 7" id="KW-1133">Transmembrane helix</keyword>
<evidence type="ECO:0000256" key="1">
    <source>
        <dbReference type="ARBA" id="ARBA00004651"/>
    </source>
</evidence>
<reference evidence="9 10" key="1">
    <citation type="submission" date="2023-03" db="EMBL/GenBank/DDBJ databases">
        <title>Novel Species.</title>
        <authorList>
            <person name="Ma S."/>
        </authorList>
    </citation>
    <scope>NUCLEOTIDE SEQUENCE [LARGE SCALE GENOMIC DNA]</scope>
    <source>
        <strain evidence="9 10">B11</strain>
    </source>
</reference>
<keyword evidence="4 7" id="KW-0812">Transmembrane</keyword>
<evidence type="ECO:0000256" key="3">
    <source>
        <dbReference type="ARBA" id="ARBA00022475"/>
    </source>
</evidence>
<keyword evidence="3" id="KW-1003">Cell membrane</keyword>
<feature type="transmembrane region" description="Helical" evidence="7">
    <location>
        <begin position="99"/>
        <end position="123"/>
    </location>
</feature>
<keyword evidence="2 7" id="KW-0813">Transport</keyword>
<gene>
    <name evidence="9" type="ORF">QBE54_07800</name>
</gene>
<feature type="transmembrane region" description="Helical" evidence="7">
    <location>
        <begin position="68"/>
        <end position="87"/>
    </location>
</feature>
<dbReference type="EMBL" id="CP121689">
    <property type="protein sequence ID" value="WZL75491.1"/>
    <property type="molecule type" value="Genomic_DNA"/>
</dbReference>
<proteinExistence type="inferred from homology"/>
<dbReference type="InterPro" id="IPR000515">
    <property type="entry name" value="MetI-like"/>
</dbReference>
<feature type="transmembrane region" description="Helical" evidence="7">
    <location>
        <begin position="7"/>
        <end position="29"/>
    </location>
</feature>
<accession>A0ABZ2YB53</accession>
<dbReference type="Proteomes" id="UP001461341">
    <property type="component" value="Chromosome"/>
</dbReference>
<keyword evidence="10" id="KW-1185">Reference proteome</keyword>
<feature type="transmembrane region" description="Helical" evidence="7">
    <location>
        <begin position="155"/>
        <end position="175"/>
    </location>
</feature>
<dbReference type="RefSeq" id="WP_369017638.1">
    <property type="nucleotide sequence ID" value="NZ_CP121689.1"/>
</dbReference>
<comment type="subcellular location">
    <subcellularLocation>
        <location evidence="1 7">Cell membrane</location>
        <topology evidence="1 7">Multi-pass membrane protein</topology>
    </subcellularLocation>
</comment>
<keyword evidence="6 7" id="KW-0472">Membrane</keyword>
<dbReference type="Pfam" id="PF00528">
    <property type="entry name" value="BPD_transp_1"/>
    <property type="match status" value="1"/>
</dbReference>
<evidence type="ECO:0000313" key="9">
    <source>
        <dbReference type="EMBL" id="WZL75491.1"/>
    </source>
</evidence>
<evidence type="ECO:0000256" key="7">
    <source>
        <dbReference type="RuleBase" id="RU363032"/>
    </source>
</evidence>
<feature type="domain" description="ABC transmembrane type-1" evidence="8">
    <location>
        <begin position="65"/>
        <end position="279"/>
    </location>
</feature>
<dbReference type="InterPro" id="IPR051393">
    <property type="entry name" value="ABC_transporter_permease"/>
</dbReference>
<evidence type="ECO:0000259" key="8">
    <source>
        <dbReference type="PROSITE" id="PS50928"/>
    </source>
</evidence>
<dbReference type="SUPFAM" id="SSF161098">
    <property type="entry name" value="MetI-like"/>
    <property type="match status" value="1"/>
</dbReference>
<evidence type="ECO:0000256" key="6">
    <source>
        <dbReference type="ARBA" id="ARBA00023136"/>
    </source>
</evidence>
<feature type="transmembrane region" description="Helical" evidence="7">
    <location>
        <begin position="211"/>
        <end position="233"/>
    </location>
</feature>
<dbReference type="InterPro" id="IPR035906">
    <property type="entry name" value="MetI-like_sf"/>
</dbReference>
<dbReference type="PANTHER" id="PTHR30193">
    <property type="entry name" value="ABC TRANSPORTER PERMEASE PROTEIN"/>
    <property type="match status" value="1"/>
</dbReference>
<sequence>MRLKNSTFGILCSVPGLIVLLAFIAYPLAYNFVVSLMKYKYTMGGYVGFSNYLRVISSRDFKIGWRVAFYYSVGSSGLAFLVSLVMAESLRRIKRLRAFFRTLVILPWSVPLVLSGIVFKWMFDGQIGIVNYVLRLLGIVSDNIAFLYHPTWALATAMVGTAYVYVPFMTVLIHAGMESVPAEVYEAASIDGADELQKFRYVTLPLVEKQMLIAFFIVWMFTFRTPDLIYALTKGGPGKATFHAGLYLMRTIYSYLNFGHGAAISVLMFITVALVIGPVLYFVFVKRG</sequence>
<comment type="similarity">
    <text evidence="7">Belongs to the binding-protein-dependent transport system permease family.</text>
</comment>
<dbReference type="PANTHER" id="PTHR30193:SF37">
    <property type="entry name" value="INNER MEMBRANE ABC TRANSPORTER PERMEASE PROTEIN YCJO"/>
    <property type="match status" value="1"/>
</dbReference>
<evidence type="ECO:0000313" key="10">
    <source>
        <dbReference type="Proteomes" id="UP001461341"/>
    </source>
</evidence>
<name>A0ABZ2YB53_9BACT</name>
<feature type="transmembrane region" description="Helical" evidence="7">
    <location>
        <begin position="262"/>
        <end position="284"/>
    </location>
</feature>